<dbReference type="GO" id="GO:0003677">
    <property type="term" value="F:DNA binding"/>
    <property type="evidence" value="ECO:0007669"/>
    <property type="project" value="UniProtKB-KW"/>
</dbReference>
<comment type="caution">
    <text evidence="3">The sequence shown here is derived from an EMBL/GenBank/DDBJ whole genome shotgun (WGS) entry which is preliminary data.</text>
</comment>
<dbReference type="Proteomes" id="UP001219568">
    <property type="component" value="Unassembled WGS sequence"/>
</dbReference>
<protein>
    <recommendedName>
        <fullName evidence="2">HTH CENPB-type domain-containing protein</fullName>
    </recommendedName>
</protein>
<keyword evidence="4" id="KW-1185">Reference proteome</keyword>
<evidence type="ECO:0000259" key="2">
    <source>
        <dbReference type="PROSITE" id="PS51253"/>
    </source>
</evidence>
<dbReference type="AlphaFoldDB" id="A0AAD6N882"/>
<name>A0AAD6N882_PENCN</name>
<dbReference type="Pfam" id="PF03221">
    <property type="entry name" value="HTH_Tnp_Tc5"/>
    <property type="match status" value="1"/>
</dbReference>
<reference evidence="3" key="2">
    <citation type="submission" date="2023-01" db="EMBL/GenBank/DDBJ databases">
        <authorList>
            <person name="Petersen C."/>
        </authorList>
    </citation>
    <scope>NUCLEOTIDE SEQUENCE</scope>
    <source>
        <strain evidence="3">IBT 15450</strain>
    </source>
</reference>
<proteinExistence type="predicted"/>
<evidence type="ECO:0000256" key="1">
    <source>
        <dbReference type="ARBA" id="ARBA00023125"/>
    </source>
</evidence>
<organism evidence="3 4">
    <name type="scientific">Penicillium canescens</name>
    <dbReference type="NCBI Taxonomy" id="5083"/>
    <lineage>
        <taxon>Eukaryota</taxon>
        <taxon>Fungi</taxon>
        <taxon>Dikarya</taxon>
        <taxon>Ascomycota</taxon>
        <taxon>Pezizomycotina</taxon>
        <taxon>Eurotiomycetes</taxon>
        <taxon>Eurotiomycetidae</taxon>
        <taxon>Eurotiales</taxon>
        <taxon>Aspergillaceae</taxon>
        <taxon>Penicillium</taxon>
    </lineage>
</organism>
<accession>A0AAD6N882</accession>
<sequence length="327" mass="36873">MELPNLDPWTPTETDAMYDLQVPPPYISMPHSMNYLAPSQLQAPIPISSSTVYESFASPNRAPISALPSSLARASHSCKRPAAESTPPGLLTDEYRRMICLYHEQNKAAKQTEIGALFGVERSTVSKIVKRKERYLVINNRGQPPENRTKGRVPDLKSALSNLVKQYQRSKIPIDDKILMDKALAFAHACSLTEGSGVLDKNWLEKFKSENKMLFAHNRPCTKDGQARRTQPQCINSNIITRNMNDVSPISVREPPSNDQARRAMELVIDYFDKIGKVSPQERVSIGRVMERLENDHRMFRVRDNWCVQPSGEVPLGLDATLPTNLF</sequence>
<evidence type="ECO:0000313" key="4">
    <source>
        <dbReference type="Proteomes" id="UP001219568"/>
    </source>
</evidence>
<keyword evidence="1" id="KW-0238">DNA-binding</keyword>
<dbReference type="Gene3D" id="1.10.10.60">
    <property type="entry name" value="Homeodomain-like"/>
    <property type="match status" value="2"/>
</dbReference>
<dbReference type="InterPro" id="IPR009057">
    <property type="entry name" value="Homeodomain-like_sf"/>
</dbReference>
<evidence type="ECO:0000313" key="3">
    <source>
        <dbReference type="EMBL" id="KAJ6041567.1"/>
    </source>
</evidence>
<dbReference type="PROSITE" id="PS51253">
    <property type="entry name" value="HTH_CENPB"/>
    <property type="match status" value="1"/>
</dbReference>
<gene>
    <name evidence="3" type="ORF">N7460_006957</name>
</gene>
<reference evidence="3" key="1">
    <citation type="journal article" date="2023" name="IMA Fungus">
        <title>Comparative genomic study of the Penicillium genus elucidates a diverse pangenome and 15 lateral gene transfer events.</title>
        <authorList>
            <person name="Petersen C."/>
            <person name="Sorensen T."/>
            <person name="Nielsen M.R."/>
            <person name="Sondergaard T.E."/>
            <person name="Sorensen J.L."/>
            <person name="Fitzpatrick D.A."/>
            <person name="Frisvad J.C."/>
            <person name="Nielsen K.L."/>
        </authorList>
    </citation>
    <scope>NUCLEOTIDE SEQUENCE</scope>
    <source>
        <strain evidence="3">IBT 15450</strain>
    </source>
</reference>
<dbReference type="SUPFAM" id="SSF46689">
    <property type="entry name" value="Homeodomain-like"/>
    <property type="match status" value="2"/>
</dbReference>
<dbReference type="EMBL" id="JAQJZL010000005">
    <property type="protein sequence ID" value="KAJ6041567.1"/>
    <property type="molecule type" value="Genomic_DNA"/>
</dbReference>
<dbReference type="InterPro" id="IPR006600">
    <property type="entry name" value="HTH_CenpB_DNA-bd_dom"/>
</dbReference>
<feature type="domain" description="HTH CENPB-type" evidence="2">
    <location>
        <begin position="144"/>
        <end position="217"/>
    </location>
</feature>